<comment type="caution">
    <text evidence="1">The sequence shown here is derived from an EMBL/GenBank/DDBJ whole genome shotgun (WGS) entry which is preliminary data.</text>
</comment>
<sequence>GQSSEALLDDSEQIRHEKKMYCLSQPELPPIGVDNLLSTNKAHKMMNFFSQPTSIEDLLVSSQLQAQCTQASQTTFQRLVRRMTRFSTATDRDSTLEIIKQYLINEQYNIRANDYGQ</sequence>
<feature type="non-terminal residue" evidence="1">
    <location>
        <position position="1"/>
    </location>
</feature>
<proteinExistence type="predicted"/>
<feature type="non-terminal residue" evidence="1">
    <location>
        <position position="117"/>
    </location>
</feature>
<organism evidence="1 2">
    <name type="scientific">Eretmocerus hayati</name>
    <dbReference type="NCBI Taxonomy" id="131215"/>
    <lineage>
        <taxon>Eukaryota</taxon>
        <taxon>Metazoa</taxon>
        <taxon>Ecdysozoa</taxon>
        <taxon>Arthropoda</taxon>
        <taxon>Hexapoda</taxon>
        <taxon>Insecta</taxon>
        <taxon>Pterygota</taxon>
        <taxon>Neoptera</taxon>
        <taxon>Endopterygota</taxon>
        <taxon>Hymenoptera</taxon>
        <taxon>Apocrita</taxon>
        <taxon>Proctotrupomorpha</taxon>
        <taxon>Chalcidoidea</taxon>
        <taxon>Aphelinidae</taxon>
        <taxon>Aphelininae</taxon>
        <taxon>Eretmocerus</taxon>
    </lineage>
</organism>
<name>A0ACC2NLQ1_9HYME</name>
<dbReference type="Proteomes" id="UP001239111">
    <property type="component" value="Chromosome 3"/>
</dbReference>
<dbReference type="EMBL" id="CM056743">
    <property type="protein sequence ID" value="KAJ8672128.1"/>
    <property type="molecule type" value="Genomic_DNA"/>
</dbReference>
<evidence type="ECO:0000313" key="1">
    <source>
        <dbReference type="EMBL" id="KAJ8672128.1"/>
    </source>
</evidence>
<gene>
    <name evidence="1" type="ORF">QAD02_003387</name>
</gene>
<keyword evidence="2" id="KW-1185">Reference proteome</keyword>
<accession>A0ACC2NLQ1</accession>
<protein>
    <submittedName>
        <fullName evidence="1">Uncharacterized protein</fullName>
    </submittedName>
</protein>
<reference evidence="1" key="1">
    <citation type="submission" date="2023-04" db="EMBL/GenBank/DDBJ databases">
        <title>A chromosome-level genome assembly of the parasitoid wasp Eretmocerus hayati.</title>
        <authorList>
            <person name="Zhong Y."/>
            <person name="Liu S."/>
            <person name="Liu Y."/>
        </authorList>
    </citation>
    <scope>NUCLEOTIDE SEQUENCE</scope>
    <source>
        <strain evidence="1">ZJU_SS_LIU_2023</strain>
    </source>
</reference>
<evidence type="ECO:0000313" key="2">
    <source>
        <dbReference type="Proteomes" id="UP001239111"/>
    </source>
</evidence>